<dbReference type="AlphaFoldDB" id="M6G707"/>
<sequence length="142" mass="17013">MPSVSMKSWQRLYRSYKVSDLDENNRIKLETIKFPDVSCNWSRFSKPWDIWYRENGNIKDGCYSFSIRTSRFETIANPVHDPLSKPDYPDENYSHVEIRVMGTEKNFNYEPPKFKKLNSDSKKFAYRQNIQRKLRINFSALP</sequence>
<name>M6G707_LEPIR</name>
<evidence type="ECO:0000313" key="2">
    <source>
        <dbReference type="Proteomes" id="UP000012128"/>
    </source>
</evidence>
<gene>
    <name evidence="1" type="ORF">LEP1GSC037_2162</name>
</gene>
<proteinExistence type="predicted"/>
<evidence type="ECO:0000313" key="1">
    <source>
        <dbReference type="EMBL" id="EMM80525.1"/>
    </source>
</evidence>
<dbReference type="EMBL" id="AFLW02000192">
    <property type="protein sequence ID" value="EMM80525.1"/>
    <property type="molecule type" value="Genomic_DNA"/>
</dbReference>
<comment type="caution">
    <text evidence="1">The sequence shown here is derived from an EMBL/GenBank/DDBJ whole genome shotgun (WGS) entry which is preliminary data.</text>
</comment>
<reference evidence="1 2" key="1">
    <citation type="submission" date="2013-01" db="EMBL/GenBank/DDBJ databases">
        <authorList>
            <person name="Harkins D.M."/>
            <person name="Durkin A.S."/>
            <person name="Brinkac L.M."/>
            <person name="Haft D.H."/>
            <person name="Selengut J.D."/>
            <person name="Sanka R."/>
            <person name="DePew J."/>
            <person name="Purushe J."/>
            <person name="Hospenthal D.R."/>
            <person name="Murray C.K."/>
            <person name="Pimentel G."/>
            <person name="Wasfy M."/>
            <person name="Parker T."/>
            <person name="Miller R.S."/>
            <person name="Vinetz J.M."/>
            <person name="Sutton G.G."/>
            <person name="Nierman W.C."/>
            <person name="Fouts D.E."/>
        </authorList>
    </citation>
    <scope>NUCLEOTIDE SEQUENCE [LARGE SCALE GENOMIC DNA]</scope>
    <source>
        <strain evidence="1 2">2006001854</strain>
    </source>
</reference>
<organism evidence="1 2">
    <name type="scientific">Leptospira interrogans str. 2006001854</name>
    <dbReference type="NCBI Taxonomy" id="1001590"/>
    <lineage>
        <taxon>Bacteria</taxon>
        <taxon>Pseudomonadati</taxon>
        <taxon>Spirochaetota</taxon>
        <taxon>Spirochaetia</taxon>
        <taxon>Leptospirales</taxon>
        <taxon>Leptospiraceae</taxon>
        <taxon>Leptospira</taxon>
    </lineage>
</organism>
<accession>M6G707</accession>
<dbReference type="Proteomes" id="UP000012128">
    <property type="component" value="Unassembled WGS sequence"/>
</dbReference>
<protein>
    <submittedName>
        <fullName evidence="1">Uncharacterized protein</fullName>
    </submittedName>
</protein>